<organism evidence="2 3">
    <name type="scientific">Roseateles rivi</name>
    <dbReference type="NCBI Taxonomy" id="3299028"/>
    <lineage>
        <taxon>Bacteria</taxon>
        <taxon>Pseudomonadati</taxon>
        <taxon>Pseudomonadota</taxon>
        <taxon>Betaproteobacteria</taxon>
        <taxon>Burkholderiales</taxon>
        <taxon>Sphaerotilaceae</taxon>
        <taxon>Roseateles</taxon>
    </lineage>
</organism>
<reference evidence="2 3" key="1">
    <citation type="submission" date="2024-08" db="EMBL/GenBank/DDBJ databases">
        <authorList>
            <person name="Lu H."/>
        </authorList>
    </citation>
    <scope>NUCLEOTIDE SEQUENCE [LARGE SCALE GENOMIC DNA]</scope>
    <source>
        <strain evidence="2 3">BYS180W</strain>
    </source>
</reference>
<name>A0ABW7FWN0_9BURK</name>
<evidence type="ECO:0000256" key="1">
    <source>
        <dbReference type="SAM" id="SignalP"/>
    </source>
</evidence>
<proteinExistence type="predicted"/>
<evidence type="ECO:0000313" key="2">
    <source>
        <dbReference type="EMBL" id="MFG6448729.1"/>
    </source>
</evidence>
<evidence type="ECO:0008006" key="4">
    <source>
        <dbReference type="Google" id="ProtNLM"/>
    </source>
</evidence>
<protein>
    <recommendedName>
        <fullName evidence="4">Secreted protein</fullName>
    </recommendedName>
</protein>
<keyword evidence="3" id="KW-1185">Reference proteome</keyword>
<evidence type="ECO:0000313" key="3">
    <source>
        <dbReference type="Proteomes" id="UP001606099"/>
    </source>
</evidence>
<dbReference type="Proteomes" id="UP001606099">
    <property type="component" value="Unassembled WGS sequence"/>
</dbReference>
<dbReference type="EMBL" id="JBIGHZ010000004">
    <property type="protein sequence ID" value="MFG6448729.1"/>
    <property type="molecule type" value="Genomic_DNA"/>
</dbReference>
<sequence>MKLTRLILALCALPPATAQANVVSNTDLRAACKSCFPIKFPTFLILGPENRVLHVEAPDLWKVTDVLNGGIERNVQRRLTDTIERVVEVYKAPEKSSDVPQHWADALKKISTQADQAQLKKSLGESKRKIVVISAEISNPSDKESSACTLAEYAPGRREFKDLACIGISVRFNSDKP</sequence>
<dbReference type="RefSeq" id="WP_394461238.1">
    <property type="nucleotide sequence ID" value="NZ_JBIGHZ010000004.1"/>
</dbReference>
<feature type="chain" id="PRO_5046952828" description="Secreted protein" evidence="1">
    <location>
        <begin position="21"/>
        <end position="177"/>
    </location>
</feature>
<feature type="signal peptide" evidence="1">
    <location>
        <begin position="1"/>
        <end position="20"/>
    </location>
</feature>
<comment type="caution">
    <text evidence="2">The sequence shown here is derived from an EMBL/GenBank/DDBJ whole genome shotgun (WGS) entry which is preliminary data.</text>
</comment>
<accession>A0ABW7FWN0</accession>
<gene>
    <name evidence="2" type="ORF">ACG0Z6_10835</name>
</gene>
<keyword evidence="1" id="KW-0732">Signal</keyword>